<reference evidence="2 3" key="1">
    <citation type="submission" date="2022-10" db="EMBL/GenBank/DDBJ databases">
        <title>Luteolibacter arcticus strain CCTCC AB 2014275, whole genome shotgun sequencing project.</title>
        <authorList>
            <person name="Zhao G."/>
            <person name="Shen L."/>
        </authorList>
    </citation>
    <scope>NUCLEOTIDE SEQUENCE [LARGE SCALE GENOMIC DNA]</scope>
    <source>
        <strain evidence="2 3">CCTCC AB 2014275</strain>
    </source>
</reference>
<dbReference type="Proteomes" id="UP001320876">
    <property type="component" value="Unassembled WGS sequence"/>
</dbReference>
<keyword evidence="1" id="KW-0732">Signal</keyword>
<proteinExistence type="predicted"/>
<feature type="chain" id="PRO_5045563442" evidence="1">
    <location>
        <begin position="17"/>
        <end position="415"/>
    </location>
</feature>
<evidence type="ECO:0000256" key="1">
    <source>
        <dbReference type="SAM" id="SignalP"/>
    </source>
</evidence>
<organism evidence="2 3">
    <name type="scientific">Luteolibacter arcticus</name>
    <dbReference type="NCBI Taxonomy" id="1581411"/>
    <lineage>
        <taxon>Bacteria</taxon>
        <taxon>Pseudomonadati</taxon>
        <taxon>Verrucomicrobiota</taxon>
        <taxon>Verrucomicrobiia</taxon>
        <taxon>Verrucomicrobiales</taxon>
        <taxon>Verrucomicrobiaceae</taxon>
        <taxon>Luteolibacter</taxon>
    </lineage>
</organism>
<dbReference type="RefSeq" id="WP_264490075.1">
    <property type="nucleotide sequence ID" value="NZ_JAPDDT010000019.1"/>
</dbReference>
<name>A0ABT3GR15_9BACT</name>
<gene>
    <name evidence="2" type="ORF">OKA05_25630</name>
</gene>
<sequence>MKTITALLLSATAASAYTLHEWGTFTTVAGSDGVLLAGLEREEAALPLFSYSHFGMENGNIERGFDDVARRHGAMPIFGFMKGINRPVRGVTVKMETPVIYFHSDEAFDVSVKVGFNGGTISQWYPDRTGGEALPVPPPPADPKKPRPLEEWTLDFSKPWKGSIEWQARVLSPAESRDAILFKPGDSLHWMRPRIPEANAIRTADGETEGFLFYRGVGAFDPGLTTTVSGDDTLHLLNRTGGDIPFAFVFEKSGGTTRWKVMKDGLRADASAEIPTSGFAEAVPNPAMSFVEPVYRDMVSGLVATGLLQSEARAMVETWWNSYFAQDGLRVFWVLPAAKTEAILPLQVSPQPEKSVRVIVGRSEILRPAKEREWLALSRDTDKTRRASWDDLCFRDRFGLAYKQRVETMATPVAK</sequence>
<keyword evidence="3" id="KW-1185">Reference proteome</keyword>
<protein>
    <submittedName>
        <fullName evidence="2">Uncharacterized protein</fullName>
    </submittedName>
</protein>
<dbReference type="EMBL" id="JAPDDT010000019">
    <property type="protein sequence ID" value="MCW1925966.1"/>
    <property type="molecule type" value="Genomic_DNA"/>
</dbReference>
<feature type="signal peptide" evidence="1">
    <location>
        <begin position="1"/>
        <end position="16"/>
    </location>
</feature>
<evidence type="ECO:0000313" key="2">
    <source>
        <dbReference type="EMBL" id="MCW1925966.1"/>
    </source>
</evidence>
<accession>A0ABT3GR15</accession>
<evidence type="ECO:0000313" key="3">
    <source>
        <dbReference type="Proteomes" id="UP001320876"/>
    </source>
</evidence>
<comment type="caution">
    <text evidence="2">The sequence shown here is derived from an EMBL/GenBank/DDBJ whole genome shotgun (WGS) entry which is preliminary data.</text>
</comment>